<dbReference type="InterPro" id="IPR051829">
    <property type="entry name" value="Multiheme_Cytochr_ET"/>
</dbReference>
<reference evidence="3 4" key="1">
    <citation type="submission" date="2022-10" db="EMBL/GenBank/DDBJ databases">
        <title>Comparative genomics and taxonomic characterization of three novel marine species of genus Reichenbachiella exhibiting antioxidant and polysaccharide degradation activities.</title>
        <authorList>
            <person name="Muhammad N."/>
            <person name="Lee Y.-J."/>
            <person name="Ko J."/>
            <person name="Kim S.-G."/>
        </authorList>
    </citation>
    <scope>NUCLEOTIDE SEQUENCE [LARGE SCALE GENOMIC DNA]</scope>
    <source>
        <strain evidence="3 4">ABR2-5</strain>
    </source>
</reference>
<dbReference type="PANTHER" id="PTHR35038">
    <property type="entry name" value="DISSIMILATORY SULFITE REDUCTASE SIRA"/>
    <property type="match status" value="1"/>
</dbReference>
<gene>
    <name evidence="3" type="ORF">N7U62_06515</name>
</gene>
<dbReference type="PANTHER" id="PTHR35038:SF8">
    <property type="entry name" value="C-TYPE POLYHEME CYTOCHROME OMCC"/>
    <property type="match status" value="1"/>
</dbReference>
<dbReference type="EMBL" id="JAOYOD010000001">
    <property type="protein sequence ID" value="MCV9386310.1"/>
    <property type="molecule type" value="Genomic_DNA"/>
</dbReference>
<keyword evidence="2" id="KW-0812">Transmembrane</keyword>
<dbReference type="SUPFAM" id="SSF48695">
    <property type="entry name" value="Multiheme cytochromes"/>
    <property type="match status" value="1"/>
</dbReference>
<comment type="caution">
    <text evidence="3">The sequence shown here is derived from an EMBL/GenBank/DDBJ whole genome shotgun (WGS) entry which is preliminary data.</text>
</comment>
<dbReference type="Proteomes" id="UP001300692">
    <property type="component" value="Unassembled WGS sequence"/>
</dbReference>
<evidence type="ECO:0000256" key="1">
    <source>
        <dbReference type="ARBA" id="ARBA00022729"/>
    </source>
</evidence>
<feature type="transmembrane region" description="Helical" evidence="2">
    <location>
        <begin position="12"/>
        <end position="30"/>
    </location>
</feature>
<evidence type="ECO:0000313" key="3">
    <source>
        <dbReference type="EMBL" id="MCV9386310.1"/>
    </source>
</evidence>
<evidence type="ECO:0000313" key="4">
    <source>
        <dbReference type="Proteomes" id="UP001300692"/>
    </source>
</evidence>
<keyword evidence="2" id="KW-1133">Transmembrane helix</keyword>
<proteinExistence type="predicted"/>
<protein>
    <submittedName>
        <fullName evidence="3">Cytochrome c3 family protein</fullName>
    </submittedName>
</protein>
<dbReference type="RefSeq" id="WP_264137093.1">
    <property type="nucleotide sequence ID" value="NZ_JAOYOD010000001.1"/>
</dbReference>
<sequence length="236" mass="27152">MRISRKRRRQWIGFGVGLLITVIAYVVLSVPSNEDFLSKGPMNKGHEDLSCESCHTPARGNAFQQIQANLMHTVGLRSSDADFGTENVDTEKCLDCHDRANDRHPLHRFTEARFSEVRKKLNVTECEACHLEHNGVRLTQMEIGYCQNCHGETVMKNDPLEISHKELIAQEMWTTCLQCHDFHGNHIYHTAESMADTIPIQVVQEYFDGGVSPYADKKKFYALSEEEYWEMMDKKK</sequence>
<dbReference type="InterPro" id="IPR036280">
    <property type="entry name" value="Multihaem_cyt_sf"/>
</dbReference>
<keyword evidence="2" id="KW-0472">Membrane</keyword>
<keyword evidence="1" id="KW-0732">Signal</keyword>
<organism evidence="3 4">
    <name type="scientific">Reichenbachiella ulvae</name>
    <dbReference type="NCBI Taxonomy" id="2980104"/>
    <lineage>
        <taxon>Bacteria</taxon>
        <taxon>Pseudomonadati</taxon>
        <taxon>Bacteroidota</taxon>
        <taxon>Cytophagia</taxon>
        <taxon>Cytophagales</taxon>
        <taxon>Reichenbachiellaceae</taxon>
        <taxon>Reichenbachiella</taxon>
    </lineage>
</organism>
<keyword evidence="4" id="KW-1185">Reference proteome</keyword>
<accession>A0ABT3CS55</accession>
<dbReference type="Gene3D" id="1.10.1130.10">
    <property type="entry name" value="Flavocytochrome C3, Chain A"/>
    <property type="match status" value="1"/>
</dbReference>
<evidence type="ECO:0000256" key="2">
    <source>
        <dbReference type="SAM" id="Phobius"/>
    </source>
</evidence>
<name>A0ABT3CS55_9BACT</name>